<dbReference type="EMBL" id="CP134890">
    <property type="protein sequence ID" value="WNM21671.1"/>
    <property type="molecule type" value="Genomic_DNA"/>
</dbReference>
<dbReference type="EMBL" id="CP134878">
    <property type="protein sequence ID" value="WNM20281.1"/>
    <property type="molecule type" value="Genomic_DNA"/>
</dbReference>
<evidence type="ECO:0000313" key="1">
    <source>
        <dbReference type="EMBL" id="WNM20281.1"/>
    </source>
</evidence>
<dbReference type="GO" id="GO:0030246">
    <property type="term" value="F:carbohydrate binding"/>
    <property type="evidence" value="ECO:0007669"/>
    <property type="project" value="InterPro"/>
</dbReference>
<dbReference type="KEGG" id="fcj:RN605_13435"/>
<gene>
    <name evidence="2" type="ORF">RN605_13435</name>
    <name evidence="1" type="ORF">RN608_06265</name>
</gene>
<evidence type="ECO:0000313" key="2">
    <source>
        <dbReference type="EMBL" id="WNM21671.1"/>
    </source>
</evidence>
<keyword evidence="3" id="KW-1185">Reference proteome</keyword>
<accession>A0AA96J6L3</accession>
<dbReference type="Proteomes" id="UP001304515">
    <property type="component" value="Chromosome"/>
</dbReference>
<name>A0AA96J6L3_9FLAO</name>
<dbReference type="GO" id="GO:0004180">
    <property type="term" value="F:carboxypeptidase activity"/>
    <property type="evidence" value="ECO:0007669"/>
    <property type="project" value="UniProtKB-KW"/>
</dbReference>
<keyword evidence="1" id="KW-0121">Carboxypeptidase</keyword>
<dbReference type="SUPFAM" id="SSF49452">
    <property type="entry name" value="Starch-binding domain-like"/>
    <property type="match status" value="1"/>
</dbReference>
<protein>
    <submittedName>
        <fullName evidence="1">Carboxypeptidase-like regulatory domain-containing protein</fullName>
    </submittedName>
</protein>
<dbReference type="RefSeq" id="WP_313325583.1">
    <property type="nucleotide sequence ID" value="NZ_CP134878.1"/>
</dbReference>
<sequence>MKKHDENKYYMEQLVHEYLKGLDSAIVEASPELDTDIAELGSEIDLIAELNEYQQMNRTGHQLIKSQLKQDMAMKAIEVVDALRAYAKVTNNMVLFAEMGITYWSIYKKRDAEAKDECRFIHDRGVEHLAGITTYGITEAFLLELKGLITDYNANMTKPRMSITERMQLTRGIDDAFGRIDVLLKELDIKVFALRTLYPAVVSHYKDCRRIVDYRGSVLAISGTVKNELDEPIFGATATIEVLDRSTKSTYKGNFEFRNLPDGLYTVVVERPGYEKQAVTVGVVKGETTKINVVLKSTEGQLRVA</sequence>
<organism evidence="1">
    <name type="scientific">Flavobacterium capsici</name>
    <dbReference type="NCBI Taxonomy" id="3075618"/>
    <lineage>
        <taxon>Bacteria</taxon>
        <taxon>Pseudomonadati</taxon>
        <taxon>Bacteroidota</taxon>
        <taxon>Flavobacteriia</taxon>
        <taxon>Flavobacteriales</taxon>
        <taxon>Flavobacteriaceae</taxon>
        <taxon>Flavobacterium</taxon>
    </lineage>
</organism>
<dbReference type="AlphaFoldDB" id="A0AA96J6L3"/>
<reference evidence="1 3" key="1">
    <citation type="submission" date="2023-09" db="EMBL/GenBank/DDBJ databases">
        <title>Flavobacterium sp. a novel bacteria isolate from Pepper rhizosphere.</title>
        <authorList>
            <person name="Peng Y."/>
            <person name="Lee J."/>
        </authorList>
    </citation>
    <scope>NUCLEOTIDE SEQUENCE</scope>
    <source>
        <strain evidence="1">PMR2A8</strain>
        <strain evidence="2 3">PMTSA4</strain>
    </source>
</reference>
<dbReference type="Pfam" id="PF13620">
    <property type="entry name" value="CarboxypepD_reg"/>
    <property type="match status" value="1"/>
</dbReference>
<proteinExistence type="predicted"/>
<keyword evidence="1" id="KW-0645">Protease</keyword>
<evidence type="ECO:0000313" key="3">
    <source>
        <dbReference type="Proteomes" id="UP001304515"/>
    </source>
</evidence>
<dbReference type="Gene3D" id="2.60.40.1120">
    <property type="entry name" value="Carboxypeptidase-like, regulatory domain"/>
    <property type="match status" value="1"/>
</dbReference>
<accession>A0AA96F511</accession>
<dbReference type="InterPro" id="IPR013784">
    <property type="entry name" value="Carb-bd-like_fold"/>
</dbReference>
<keyword evidence="1" id="KW-0378">Hydrolase</keyword>